<feature type="transmembrane region" description="Helical" evidence="1">
    <location>
        <begin position="196"/>
        <end position="220"/>
    </location>
</feature>
<proteinExistence type="predicted"/>
<dbReference type="EMBL" id="FOYM01000001">
    <property type="protein sequence ID" value="SFQ94619.1"/>
    <property type="molecule type" value="Genomic_DNA"/>
</dbReference>
<keyword evidence="1" id="KW-0812">Transmembrane</keyword>
<gene>
    <name evidence="2" type="ORF">SAMN05660706_10114</name>
</gene>
<evidence type="ECO:0000313" key="3">
    <source>
        <dbReference type="Proteomes" id="UP000199584"/>
    </source>
</evidence>
<sequence>MITNKKTFALGLFLMLSFIAIFAVMMSPIYGNGRNGLEFADDMFNSLSKGSANFMQSEQQKADKLTGTAIEVNLAASDGVEAEKWNNLYTAAGATVNVSGTDVNIKGDMGQIFTAILADCKAMYDNNGDVLSGKYGMEGREATYAWYTSLKGMDKAFEKQKLFKEQSAVQSLVKKAVEPAYNYYGIEAKQVADNKVMLFLLMSFYLVYTLWYGFAFYFMFDGLGIATTKAAKKAEA</sequence>
<keyword evidence="3" id="KW-1185">Reference proteome</keyword>
<name>A0A1I6CN84_9FIRM</name>
<accession>A0A1I6CN84</accession>
<feature type="transmembrane region" description="Helical" evidence="1">
    <location>
        <begin position="7"/>
        <end position="30"/>
    </location>
</feature>
<dbReference type="Proteomes" id="UP000199584">
    <property type="component" value="Unassembled WGS sequence"/>
</dbReference>
<reference evidence="3" key="1">
    <citation type="submission" date="2016-10" db="EMBL/GenBank/DDBJ databases">
        <authorList>
            <person name="Varghese N."/>
            <person name="Submissions S."/>
        </authorList>
    </citation>
    <scope>NUCLEOTIDE SEQUENCE [LARGE SCALE GENOMIC DNA]</scope>
    <source>
        <strain evidence="3">DSM 3669</strain>
    </source>
</reference>
<evidence type="ECO:0000256" key="1">
    <source>
        <dbReference type="SAM" id="Phobius"/>
    </source>
</evidence>
<dbReference type="AlphaFoldDB" id="A0A1I6CN84"/>
<keyword evidence="1" id="KW-0472">Membrane</keyword>
<dbReference type="RefSeq" id="WP_092481427.1">
    <property type="nucleotide sequence ID" value="NZ_FOYM01000001.1"/>
</dbReference>
<evidence type="ECO:0000313" key="2">
    <source>
        <dbReference type="EMBL" id="SFQ94619.1"/>
    </source>
</evidence>
<organism evidence="2 3">
    <name type="scientific">Desulfoscipio geothermicus DSM 3669</name>
    <dbReference type="NCBI Taxonomy" id="1121426"/>
    <lineage>
        <taxon>Bacteria</taxon>
        <taxon>Bacillati</taxon>
        <taxon>Bacillota</taxon>
        <taxon>Clostridia</taxon>
        <taxon>Eubacteriales</taxon>
        <taxon>Desulfallaceae</taxon>
        <taxon>Desulfoscipio</taxon>
    </lineage>
</organism>
<keyword evidence="1" id="KW-1133">Transmembrane helix</keyword>
<protein>
    <submittedName>
        <fullName evidence="2">Uncharacterized protein</fullName>
    </submittedName>
</protein>
<dbReference type="OrthoDB" id="9779692at2"/>
<dbReference type="STRING" id="39060.SAMN05660706_10114"/>